<keyword evidence="2" id="KW-1185">Reference proteome</keyword>
<protein>
    <submittedName>
        <fullName evidence="1">Uncharacterized protein</fullName>
    </submittedName>
</protein>
<reference evidence="1 2" key="1">
    <citation type="submission" date="2016-05" db="EMBL/GenBank/DDBJ databases">
        <title>A degradative enzymes factory behind the ericoid mycorrhizal symbiosis.</title>
        <authorList>
            <consortium name="DOE Joint Genome Institute"/>
            <person name="Martino E."/>
            <person name="Morin E."/>
            <person name="Grelet G."/>
            <person name="Kuo A."/>
            <person name="Kohler A."/>
            <person name="Daghino S."/>
            <person name="Barry K."/>
            <person name="Choi C."/>
            <person name="Cichocki N."/>
            <person name="Clum A."/>
            <person name="Copeland A."/>
            <person name="Hainaut M."/>
            <person name="Haridas S."/>
            <person name="Labutti K."/>
            <person name="Lindquist E."/>
            <person name="Lipzen A."/>
            <person name="Khouja H.-R."/>
            <person name="Murat C."/>
            <person name="Ohm R."/>
            <person name="Olson A."/>
            <person name="Spatafora J."/>
            <person name="Veneault-Fourrey C."/>
            <person name="Henrissat B."/>
            <person name="Grigoriev I."/>
            <person name="Martin F."/>
            <person name="Perotto S."/>
        </authorList>
    </citation>
    <scope>NUCLEOTIDE SEQUENCE [LARGE SCALE GENOMIC DNA]</scope>
    <source>
        <strain evidence="1 2">UAMH 7357</strain>
    </source>
</reference>
<dbReference type="STRING" id="1745343.A0A2J6PZM6"/>
<gene>
    <name evidence="1" type="ORF">NA56DRAFT_203172</name>
</gene>
<organism evidence="1 2">
    <name type="scientific">Hyaloscypha hepaticicola</name>
    <dbReference type="NCBI Taxonomy" id="2082293"/>
    <lineage>
        <taxon>Eukaryota</taxon>
        <taxon>Fungi</taxon>
        <taxon>Dikarya</taxon>
        <taxon>Ascomycota</taxon>
        <taxon>Pezizomycotina</taxon>
        <taxon>Leotiomycetes</taxon>
        <taxon>Helotiales</taxon>
        <taxon>Hyaloscyphaceae</taxon>
        <taxon>Hyaloscypha</taxon>
    </lineage>
</organism>
<accession>A0A2J6PZM6</accession>
<name>A0A2J6PZM6_9HELO</name>
<dbReference type="AlphaFoldDB" id="A0A2J6PZM6"/>
<dbReference type="Proteomes" id="UP000235672">
    <property type="component" value="Unassembled WGS sequence"/>
</dbReference>
<sequence length="301" mass="34666">MTSQDSLPLPDPRLNNKIAHYNLDEIIADLLSFYNFLPHVSASTIHTAPPDGWPEITASSLAAHSIHKTPEAVALLRHLPYISGEQPWIMITALACDYRRVTLSPTAREKPGWLFDAADKQWPAWVVQLTAGTDREGHHYMLDTTDGTISRYCAGSRFEYPSTYAPDDARSWRDRECDPETVTLREWLEEWRVKYRQMTTLAVPPDPLYGSPDPYFGDLQAEPGSYNFEEMEGLRKIYREYGWPDTEKYQKEACIQAIQLWWGESQKLAREKAAIAWRSHWEQQGVTIPEKSSTQDIWRCS</sequence>
<evidence type="ECO:0000313" key="1">
    <source>
        <dbReference type="EMBL" id="PMD19481.1"/>
    </source>
</evidence>
<dbReference type="EMBL" id="KZ613489">
    <property type="protein sequence ID" value="PMD19481.1"/>
    <property type="molecule type" value="Genomic_DNA"/>
</dbReference>
<proteinExistence type="predicted"/>
<evidence type="ECO:0000313" key="2">
    <source>
        <dbReference type="Proteomes" id="UP000235672"/>
    </source>
</evidence>
<dbReference type="OrthoDB" id="5343383at2759"/>